<dbReference type="Proteomes" id="UP001595868">
    <property type="component" value="Unassembled WGS sequence"/>
</dbReference>
<organism evidence="3 4">
    <name type="scientific">Micromonospora zhanjiangensis</name>
    <dbReference type="NCBI Taxonomy" id="1522057"/>
    <lineage>
        <taxon>Bacteria</taxon>
        <taxon>Bacillati</taxon>
        <taxon>Actinomycetota</taxon>
        <taxon>Actinomycetes</taxon>
        <taxon>Micromonosporales</taxon>
        <taxon>Micromonosporaceae</taxon>
        <taxon>Micromonospora</taxon>
    </lineage>
</organism>
<evidence type="ECO:0008006" key="5">
    <source>
        <dbReference type="Google" id="ProtNLM"/>
    </source>
</evidence>
<evidence type="ECO:0000313" key="3">
    <source>
        <dbReference type="EMBL" id="MFC4104581.1"/>
    </source>
</evidence>
<keyword evidence="4" id="KW-1185">Reference proteome</keyword>
<dbReference type="RefSeq" id="WP_377541510.1">
    <property type="nucleotide sequence ID" value="NZ_JBHSBN010000001.1"/>
</dbReference>
<sequence length="163" mass="16350">MSRSRTGAATLTLAVLTALVGGCGSADESGKPTTTDPSSSASATPGADAQASPRAAADNTDDVCTAAAVAIAEGSKKIVKQATDSIGKETGEATRNKQMQATFAAVADDIRAQAGKATDPGIGEILRKAATDVDKGAKAADPVTFLGTDFVRVPKDLQQTCHS</sequence>
<comment type="caution">
    <text evidence="3">The sequence shown here is derived from an EMBL/GenBank/DDBJ whole genome shotgun (WGS) entry which is preliminary data.</text>
</comment>
<feature type="compositionally biased region" description="Low complexity" evidence="1">
    <location>
        <begin position="32"/>
        <end position="57"/>
    </location>
</feature>
<keyword evidence="2" id="KW-0732">Signal</keyword>
<feature type="signal peptide" evidence="2">
    <location>
        <begin position="1"/>
        <end position="26"/>
    </location>
</feature>
<feature type="region of interest" description="Disordered" evidence="1">
    <location>
        <begin position="24"/>
        <end position="60"/>
    </location>
</feature>
<name>A0ABV8KF10_9ACTN</name>
<accession>A0ABV8KF10</accession>
<protein>
    <recommendedName>
        <fullName evidence="5">Lipoprotein</fullName>
    </recommendedName>
</protein>
<gene>
    <name evidence="3" type="ORF">ACFOX0_01310</name>
</gene>
<dbReference type="EMBL" id="JBHSBN010000001">
    <property type="protein sequence ID" value="MFC4104581.1"/>
    <property type="molecule type" value="Genomic_DNA"/>
</dbReference>
<feature type="chain" id="PRO_5046399256" description="Lipoprotein" evidence="2">
    <location>
        <begin position="27"/>
        <end position="163"/>
    </location>
</feature>
<evidence type="ECO:0000256" key="1">
    <source>
        <dbReference type="SAM" id="MobiDB-lite"/>
    </source>
</evidence>
<reference evidence="4" key="1">
    <citation type="journal article" date="2019" name="Int. J. Syst. Evol. Microbiol.">
        <title>The Global Catalogue of Microorganisms (GCM) 10K type strain sequencing project: providing services to taxonomists for standard genome sequencing and annotation.</title>
        <authorList>
            <consortium name="The Broad Institute Genomics Platform"/>
            <consortium name="The Broad Institute Genome Sequencing Center for Infectious Disease"/>
            <person name="Wu L."/>
            <person name="Ma J."/>
        </authorList>
    </citation>
    <scope>NUCLEOTIDE SEQUENCE [LARGE SCALE GENOMIC DNA]</scope>
    <source>
        <strain evidence="4">2902at01</strain>
    </source>
</reference>
<evidence type="ECO:0000313" key="4">
    <source>
        <dbReference type="Proteomes" id="UP001595868"/>
    </source>
</evidence>
<proteinExistence type="predicted"/>
<dbReference type="PROSITE" id="PS51257">
    <property type="entry name" value="PROKAR_LIPOPROTEIN"/>
    <property type="match status" value="1"/>
</dbReference>
<evidence type="ECO:0000256" key="2">
    <source>
        <dbReference type="SAM" id="SignalP"/>
    </source>
</evidence>